<reference evidence="5" key="1">
    <citation type="journal article" date="2014" name="Int. J. Syst. Evol. Microbiol.">
        <title>Complete genome sequence of Corynebacterium casei LMG S-19264T (=DSM 44701T), isolated from a smear-ripened cheese.</title>
        <authorList>
            <consortium name="US DOE Joint Genome Institute (JGI-PGF)"/>
            <person name="Walter F."/>
            <person name="Albersmeier A."/>
            <person name="Kalinowski J."/>
            <person name="Ruckert C."/>
        </authorList>
    </citation>
    <scope>NUCLEOTIDE SEQUENCE</scope>
    <source>
        <strain evidence="5">KCTC 22169</strain>
    </source>
</reference>
<dbReference type="SUPFAM" id="SSF103473">
    <property type="entry name" value="MFS general substrate transporter"/>
    <property type="match status" value="1"/>
</dbReference>
<keyword evidence="6" id="KW-1185">Reference proteome</keyword>
<feature type="transmembrane region" description="Helical" evidence="4">
    <location>
        <begin position="327"/>
        <end position="349"/>
    </location>
</feature>
<feature type="transmembrane region" description="Helical" evidence="4">
    <location>
        <begin position="355"/>
        <end position="372"/>
    </location>
</feature>
<organism evidence="5 6">
    <name type="scientific">Saccharospirillum salsuginis</name>
    <dbReference type="NCBI Taxonomy" id="418750"/>
    <lineage>
        <taxon>Bacteria</taxon>
        <taxon>Pseudomonadati</taxon>
        <taxon>Pseudomonadota</taxon>
        <taxon>Gammaproteobacteria</taxon>
        <taxon>Oceanospirillales</taxon>
        <taxon>Saccharospirillaceae</taxon>
        <taxon>Saccharospirillum</taxon>
    </lineage>
</organism>
<evidence type="ECO:0000256" key="3">
    <source>
        <dbReference type="ARBA" id="ARBA00023136"/>
    </source>
</evidence>
<dbReference type="InterPro" id="IPR052528">
    <property type="entry name" value="Sugar_transport-like"/>
</dbReference>
<protein>
    <submittedName>
        <fullName evidence="5">MFS transporter</fullName>
    </submittedName>
</protein>
<evidence type="ECO:0000256" key="4">
    <source>
        <dbReference type="SAM" id="Phobius"/>
    </source>
</evidence>
<proteinExistence type="predicted"/>
<keyword evidence="3 4" id="KW-0472">Membrane</keyword>
<feature type="transmembrane region" description="Helical" evidence="4">
    <location>
        <begin position="141"/>
        <end position="160"/>
    </location>
</feature>
<gene>
    <name evidence="5" type="ORF">GCM10007392_04060</name>
</gene>
<keyword evidence="2 4" id="KW-1133">Transmembrane helix</keyword>
<comment type="caution">
    <text evidence="5">The sequence shown here is derived from an EMBL/GenBank/DDBJ whole genome shotgun (WGS) entry which is preliminary data.</text>
</comment>
<dbReference type="InterPro" id="IPR011701">
    <property type="entry name" value="MFS"/>
</dbReference>
<dbReference type="InterPro" id="IPR036259">
    <property type="entry name" value="MFS_trans_sf"/>
</dbReference>
<feature type="transmembrane region" description="Helical" evidence="4">
    <location>
        <begin position="69"/>
        <end position="90"/>
    </location>
</feature>
<feature type="transmembrane region" description="Helical" evidence="4">
    <location>
        <begin position="416"/>
        <end position="435"/>
    </location>
</feature>
<keyword evidence="1 4" id="KW-0812">Transmembrane</keyword>
<feature type="transmembrane region" description="Helical" evidence="4">
    <location>
        <begin position="115"/>
        <end position="135"/>
    </location>
</feature>
<accession>A0A918K112</accession>
<feature type="transmembrane region" description="Helical" evidence="4">
    <location>
        <begin position="180"/>
        <end position="205"/>
    </location>
</feature>
<dbReference type="Proteomes" id="UP000626148">
    <property type="component" value="Unassembled WGS sequence"/>
</dbReference>
<feature type="transmembrane region" description="Helical" evidence="4">
    <location>
        <begin position="392"/>
        <end position="410"/>
    </location>
</feature>
<evidence type="ECO:0000313" key="6">
    <source>
        <dbReference type="Proteomes" id="UP000626148"/>
    </source>
</evidence>
<evidence type="ECO:0000256" key="1">
    <source>
        <dbReference type="ARBA" id="ARBA00022692"/>
    </source>
</evidence>
<feature type="transmembrane region" description="Helical" evidence="4">
    <location>
        <begin position="267"/>
        <end position="286"/>
    </location>
</feature>
<dbReference type="EMBL" id="BMXR01000001">
    <property type="protein sequence ID" value="GGX40502.1"/>
    <property type="molecule type" value="Genomic_DNA"/>
</dbReference>
<feature type="transmembrane region" description="Helical" evidence="4">
    <location>
        <begin position="211"/>
        <end position="231"/>
    </location>
</feature>
<dbReference type="CDD" id="cd06174">
    <property type="entry name" value="MFS"/>
    <property type="match status" value="1"/>
</dbReference>
<dbReference type="RefSeq" id="WP_229805132.1">
    <property type="nucleotide sequence ID" value="NZ_BMXR01000001.1"/>
</dbReference>
<dbReference type="AlphaFoldDB" id="A0A918K112"/>
<feature type="transmembrane region" description="Helical" evidence="4">
    <location>
        <begin position="292"/>
        <end position="315"/>
    </location>
</feature>
<name>A0A918K112_9GAMM</name>
<dbReference type="PANTHER" id="PTHR23526">
    <property type="entry name" value="INTEGRAL MEMBRANE TRANSPORT PROTEIN-RELATED"/>
    <property type="match status" value="1"/>
</dbReference>
<reference evidence="5" key="2">
    <citation type="submission" date="2020-09" db="EMBL/GenBank/DDBJ databases">
        <authorList>
            <person name="Sun Q."/>
            <person name="Kim S."/>
        </authorList>
    </citation>
    <scope>NUCLEOTIDE SEQUENCE</scope>
    <source>
        <strain evidence="5">KCTC 22169</strain>
    </source>
</reference>
<evidence type="ECO:0000313" key="5">
    <source>
        <dbReference type="EMBL" id="GGX40502.1"/>
    </source>
</evidence>
<dbReference type="Pfam" id="PF07690">
    <property type="entry name" value="MFS_1"/>
    <property type="match status" value="1"/>
</dbReference>
<dbReference type="PANTHER" id="PTHR23526:SF2">
    <property type="entry name" value="MAJOR FACILITATOR SUPERFAMILY (MFS) PROFILE DOMAIN-CONTAINING PROTEIN"/>
    <property type="match status" value="1"/>
</dbReference>
<sequence length="445" mass="46192">MTEQTTHPGEDDSRMLGWLYDRAVGEEDARVCKDIPESACRHLPRNFFGYLVANTLSKVADELSSARLILPWLMGALGAPAAMVGFLVPIREAGVLVPQLMVAAWVRGMSRRKGVWLLGAALSALALLGMGWAAWRLSGASAGWALIGLLVVYSLARGLCSVSAKDVLGKTVSKARRGTVMGYASGISGVVVFGLGIALVALPGLVEDATLLAGLLVVAAVCWGLGLLAFARIREEAGATEGGGNALSVALRQLSIVRTDAAFRRFVWARALLLSVALVPPFYVLLVQQSGGGALGLGGLIIASGLASSVSAPIWGRLSDRSSRSVMMAAAGIVGVLGVVVWLVALLGGDLARNAWVGGALYAVVMVCHGGVRLGRKAYLVDMATQQDRATYVAVSNTLIGGLMLVGGLVGVLGDVWGTMSVIGVLGVVALVAVLQIRRLDDVQS</sequence>
<dbReference type="Gene3D" id="1.20.1250.20">
    <property type="entry name" value="MFS general substrate transporter like domains"/>
    <property type="match status" value="2"/>
</dbReference>
<dbReference type="GO" id="GO:0022857">
    <property type="term" value="F:transmembrane transporter activity"/>
    <property type="evidence" value="ECO:0007669"/>
    <property type="project" value="InterPro"/>
</dbReference>
<evidence type="ECO:0000256" key="2">
    <source>
        <dbReference type="ARBA" id="ARBA00022989"/>
    </source>
</evidence>